<dbReference type="Gene3D" id="1.10.357.10">
    <property type="entry name" value="Tetracycline Repressor, domain 2"/>
    <property type="match status" value="1"/>
</dbReference>
<keyword evidence="1" id="KW-0805">Transcription regulation</keyword>
<name>A0ABW6G463_9PSEU</name>
<evidence type="ECO:0000256" key="1">
    <source>
        <dbReference type="ARBA" id="ARBA00023015"/>
    </source>
</evidence>
<evidence type="ECO:0000256" key="2">
    <source>
        <dbReference type="ARBA" id="ARBA00023125"/>
    </source>
</evidence>
<dbReference type="InterPro" id="IPR001647">
    <property type="entry name" value="HTH_TetR"/>
</dbReference>
<accession>A0ABW6G463</accession>
<dbReference type="SUPFAM" id="SSF48498">
    <property type="entry name" value="Tetracyclin repressor-like, C-terminal domain"/>
    <property type="match status" value="1"/>
</dbReference>
<dbReference type="InterPro" id="IPR036271">
    <property type="entry name" value="Tet_transcr_reg_TetR-rel_C_sf"/>
</dbReference>
<dbReference type="InterPro" id="IPR009057">
    <property type="entry name" value="Homeodomain-like_sf"/>
</dbReference>
<dbReference type="Proteomes" id="UP001598673">
    <property type="component" value="Unassembled WGS sequence"/>
</dbReference>
<sequence length="224" mass="24513">MQVNASSDGHPDLELSDTELTEFGAGTGLTLTEDVRRRQIIDATISAIAELGYVKTSFARIVERAGLSSTRMVSYHFAGKSDLVQATLGTIVDRQDTFVVERLAGEQDLRRLLLGQLRAEVAFLATHPQESTALVEIGTHAATADDADVSAQVVHAIRVGRFERQLAQGTRHGVFRECDPQIMALTMRQAIDGVVLRLRQQPSLDLDACGRELADLFDRAVRAE</sequence>
<organism evidence="5 6">
    <name type="scientific">Prauserella salsuginis</name>
    <dbReference type="NCBI Taxonomy" id="387889"/>
    <lineage>
        <taxon>Bacteria</taxon>
        <taxon>Bacillati</taxon>
        <taxon>Actinomycetota</taxon>
        <taxon>Actinomycetes</taxon>
        <taxon>Pseudonocardiales</taxon>
        <taxon>Pseudonocardiaceae</taxon>
        <taxon>Prauserella</taxon>
        <taxon>Prauserella salsuginis group</taxon>
    </lineage>
</organism>
<dbReference type="RefSeq" id="WP_258935816.1">
    <property type="nucleotide sequence ID" value="NZ_JANBBF010000008.1"/>
</dbReference>
<comment type="caution">
    <text evidence="5">The sequence shown here is derived from an EMBL/GenBank/DDBJ whole genome shotgun (WGS) entry which is preliminary data.</text>
</comment>
<evidence type="ECO:0000256" key="3">
    <source>
        <dbReference type="ARBA" id="ARBA00023163"/>
    </source>
</evidence>
<dbReference type="InterPro" id="IPR050109">
    <property type="entry name" value="HTH-type_TetR-like_transc_reg"/>
</dbReference>
<evidence type="ECO:0000313" key="5">
    <source>
        <dbReference type="EMBL" id="MFD6793985.1"/>
    </source>
</evidence>
<dbReference type="PANTHER" id="PTHR30055">
    <property type="entry name" value="HTH-TYPE TRANSCRIPTIONAL REGULATOR RUTR"/>
    <property type="match status" value="1"/>
</dbReference>
<keyword evidence="6" id="KW-1185">Reference proteome</keyword>
<gene>
    <name evidence="5" type="ORF">ACFWGY_11655</name>
</gene>
<protein>
    <submittedName>
        <fullName evidence="5">TetR family transcriptional regulator</fullName>
    </submittedName>
</protein>
<evidence type="ECO:0000313" key="6">
    <source>
        <dbReference type="Proteomes" id="UP001598673"/>
    </source>
</evidence>
<dbReference type="Gene3D" id="1.10.10.60">
    <property type="entry name" value="Homeodomain-like"/>
    <property type="match status" value="1"/>
</dbReference>
<proteinExistence type="predicted"/>
<feature type="domain" description="HTH tetR-type" evidence="4">
    <location>
        <begin position="40"/>
        <end position="86"/>
    </location>
</feature>
<keyword evidence="2" id="KW-0238">DNA-binding</keyword>
<keyword evidence="3" id="KW-0804">Transcription</keyword>
<evidence type="ECO:0000259" key="4">
    <source>
        <dbReference type="Pfam" id="PF00440"/>
    </source>
</evidence>
<dbReference type="Pfam" id="PF00440">
    <property type="entry name" value="TetR_N"/>
    <property type="match status" value="1"/>
</dbReference>
<dbReference type="PANTHER" id="PTHR30055:SF234">
    <property type="entry name" value="HTH-TYPE TRANSCRIPTIONAL REGULATOR BETI"/>
    <property type="match status" value="1"/>
</dbReference>
<dbReference type="SUPFAM" id="SSF46689">
    <property type="entry name" value="Homeodomain-like"/>
    <property type="match status" value="1"/>
</dbReference>
<dbReference type="EMBL" id="JBHXCV010000006">
    <property type="protein sequence ID" value="MFD6793985.1"/>
    <property type="molecule type" value="Genomic_DNA"/>
</dbReference>
<reference evidence="5 6" key="1">
    <citation type="submission" date="2024-09" db="EMBL/GenBank/DDBJ databases">
        <title>The Natural Products Discovery Center: Release of the First 8490 Sequenced Strains for Exploring Actinobacteria Biosynthetic Diversity.</title>
        <authorList>
            <person name="Kalkreuter E."/>
            <person name="Kautsar S.A."/>
            <person name="Yang D."/>
            <person name="Bader C.D."/>
            <person name="Teijaro C.N."/>
            <person name="Fluegel L."/>
            <person name="Davis C.M."/>
            <person name="Simpson J.R."/>
            <person name="Lauterbach L."/>
            <person name="Steele A.D."/>
            <person name="Gui C."/>
            <person name="Meng S."/>
            <person name="Li G."/>
            <person name="Viehrig K."/>
            <person name="Ye F."/>
            <person name="Su P."/>
            <person name="Kiefer A.F."/>
            <person name="Nichols A."/>
            <person name="Cepeda A.J."/>
            <person name="Yan W."/>
            <person name="Fan B."/>
            <person name="Jiang Y."/>
            <person name="Adhikari A."/>
            <person name="Zheng C.-J."/>
            <person name="Schuster L."/>
            <person name="Cowan T.M."/>
            <person name="Smanski M.J."/>
            <person name="Chevrette M.G."/>
            <person name="De Carvalho L.P.S."/>
            <person name="Shen B."/>
        </authorList>
    </citation>
    <scope>NUCLEOTIDE SEQUENCE [LARGE SCALE GENOMIC DNA]</scope>
    <source>
        <strain evidence="5 6">NPDC060353</strain>
    </source>
</reference>